<accession>A0A6A9QRV1</accession>
<keyword evidence="1" id="KW-1133">Transmembrane helix</keyword>
<evidence type="ECO:0000313" key="3">
    <source>
        <dbReference type="Proteomes" id="UP000470772"/>
    </source>
</evidence>
<dbReference type="Pfam" id="PF01998">
    <property type="entry name" value="DUF131"/>
    <property type="match status" value="1"/>
</dbReference>
<reference evidence="2 3" key="1">
    <citation type="submission" date="2019-10" db="EMBL/GenBank/DDBJ databases">
        <title>Sequencing and Assembly of Multiple Reported Metal-Biooxidizing Members of the Extremely Thermoacidophilic Archaeal Family Sulfolobaceae.</title>
        <authorList>
            <person name="Counts J.A."/>
            <person name="Kelly R.M."/>
        </authorList>
    </citation>
    <scope>NUCLEOTIDE SEQUENCE [LARGE SCALE GENOMIC DNA]</scope>
    <source>
        <strain evidence="2 3">DSM 6482</strain>
    </source>
</reference>
<dbReference type="InterPro" id="IPR002849">
    <property type="entry name" value="DUF131"/>
</dbReference>
<gene>
    <name evidence="2" type="ORF">GC250_11530</name>
</gene>
<organism evidence="2 3">
    <name type="scientific">Sulfuracidifex metallicus DSM 6482 = JCM 9184</name>
    <dbReference type="NCBI Taxonomy" id="523847"/>
    <lineage>
        <taxon>Archaea</taxon>
        <taxon>Thermoproteota</taxon>
        <taxon>Thermoprotei</taxon>
        <taxon>Sulfolobales</taxon>
        <taxon>Sulfolobaceae</taxon>
        <taxon>Sulfuracidifex</taxon>
    </lineage>
</organism>
<keyword evidence="1" id="KW-0472">Membrane</keyword>
<keyword evidence="3" id="KW-1185">Reference proteome</keyword>
<proteinExistence type="predicted"/>
<sequence length="84" mass="8812">MRLILVGFLVIFLGFILVIAGSLTSAPSAGVGGVVLIGPIPIFFGEGPSSYAGDFVVLGIVLTIIAVAFFLLNVLLLRSFRRSM</sequence>
<comment type="caution">
    <text evidence="2">The sequence shown here is derived from an EMBL/GenBank/DDBJ whole genome shotgun (WGS) entry which is preliminary data.</text>
</comment>
<dbReference type="NCBIfam" id="TIGR00304">
    <property type="entry name" value="TIGR00304 family membrane protein"/>
    <property type="match status" value="1"/>
</dbReference>
<evidence type="ECO:0000313" key="2">
    <source>
        <dbReference type="EMBL" id="MUN30045.1"/>
    </source>
</evidence>
<dbReference type="RefSeq" id="WP_054838844.1">
    <property type="nucleotide sequence ID" value="NZ_BBBY01000020.1"/>
</dbReference>
<dbReference type="EMBL" id="WGGD01000005">
    <property type="protein sequence ID" value="MUN30045.1"/>
    <property type="molecule type" value="Genomic_DNA"/>
</dbReference>
<protein>
    <submittedName>
        <fullName evidence="2">DUF131 domain-containing protein</fullName>
    </submittedName>
</protein>
<keyword evidence="1" id="KW-0812">Transmembrane</keyword>
<feature type="transmembrane region" description="Helical" evidence="1">
    <location>
        <begin position="57"/>
        <end position="77"/>
    </location>
</feature>
<evidence type="ECO:0000256" key="1">
    <source>
        <dbReference type="SAM" id="Phobius"/>
    </source>
</evidence>
<dbReference type="AlphaFoldDB" id="A0A6A9QRV1"/>
<dbReference type="Proteomes" id="UP000470772">
    <property type="component" value="Unassembled WGS sequence"/>
</dbReference>
<name>A0A6A9QRV1_SULME</name>